<evidence type="ECO:0000256" key="1">
    <source>
        <dbReference type="SAM" id="MobiDB-lite"/>
    </source>
</evidence>
<dbReference type="AlphaFoldDB" id="M3FQH2"/>
<protein>
    <submittedName>
        <fullName evidence="2">Uncharacterized protein</fullName>
    </submittedName>
</protein>
<accession>M3FQH2</accession>
<gene>
    <name evidence="2" type="ORF">SBD_2513</name>
</gene>
<feature type="region of interest" description="Disordered" evidence="1">
    <location>
        <begin position="1"/>
        <end position="38"/>
    </location>
</feature>
<evidence type="ECO:0000313" key="2">
    <source>
        <dbReference type="EMBL" id="EMF55200.1"/>
    </source>
</evidence>
<sequence length="57" mass="6085">MILPDGVPHPRPPRPDPGRRPPLAVRHPAEKGSSQAEQDCAEVAALLARERQPTGTG</sequence>
<reference evidence="3" key="1">
    <citation type="journal article" date="2013" name="Genome Announc.">
        <title>Draft Genome Sequence of Streptomyces bottropensis ATCC 25435, a Bottromycin-Producing Actinomycete.</title>
        <authorList>
            <person name="Zhang H."/>
            <person name="Zhou W."/>
            <person name="Zhuang Y."/>
            <person name="Liang X."/>
            <person name="Liu T."/>
        </authorList>
    </citation>
    <scope>NUCLEOTIDE SEQUENCE [LARGE SCALE GENOMIC DNA]</scope>
    <source>
        <strain evidence="3">ATCC 25435</strain>
    </source>
</reference>
<organism evidence="2 3">
    <name type="scientific">Streptomyces bottropensis ATCC 25435</name>
    <dbReference type="NCBI Taxonomy" id="1054862"/>
    <lineage>
        <taxon>Bacteria</taxon>
        <taxon>Bacillati</taxon>
        <taxon>Actinomycetota</taxon>
        <taxon>Actinomycetes</taxon>
        <taxon>Kitasatosporales</taxon>
        <taxon>Streptomycetaceae</taxon>
        <taxon>Streptomyces</taxon>
    </lineage>
</organism>
<dbReference type="Proteomes" id="UP000030760">
    <property type="component" value="Unassembled WGS sequence"/>
</dbReference>
<name>M3FQH2_9ACTN</name>
<evidence type="ECO:0000313" key="3">
    <source>
        <dbReference type="Proteomes" id="UP000030760"/>
    </source>
</evidence>
<dbReference type="EMBL" id="KB405067">
    <property type="protein sequence ID" value="EMF55200.1"/>
    <property type="molecule type" value="Genomic_DNA"/>
</dbReference>
<proteinExistence type="predicted"/>